<gene>
    <name evidence="1" type="ORF">L485_17180</name>
</gene>
<evidence type="ECO:0000313" key="1">
    <source>
        <dbReference type="EMBL" id="EQA98414.1"/>
    </source>
</evidence>
<dbReference type="PATRIC" id="fig|1114964.8.peg.3095"/>
<organism evidence="1 2">
    <name type="scientific">Sphingobium baderi LL03</name>
    <dbReference type="NCBI Taxonomy" id="1114964"/>
    <lineage>
        <taxon>Bacteria</taxon>
        <taxon>Pseudomonadati</taxon>
        <taxon>Pseudomonadota</taxon>
        <taxon>Alphaproteobacteria</taxon>
        <taxon>Sphingomonadales</taxon>
        <taxon>Sphingomonadaceae</taxon>
        <taxon>Sphingobium</taxon>
    </lineage>
</organism>
<sequence>MIGDSHRLGGNLRQLAHDLLDGHEAIFARLFSRGNAECPQAADADMD</sequence>
<accession>T0HG96</accession>
<reference evidence="1 2" key="1">
    <citation type="journal article" date="2013" name="Genome Announc.">
        <title>Draft Genome Sequence of a Hexachlorocyclohexane-Degrading Bacterium, Sphingobium baderi Strain LL03T.</title>
        <authorList>
            <person name="Kaur J."/>
            <person name="Verma H."/>
            <person name="Tripathi C."/>
            <person name="Khurana J.P."/>
            <person name="Lal R."/>
        </authorList>
    </citation>
    <scope>NUCLEOTIDE SEQUENCE [LARGE SCALE GENOMIC DNA]</scope>
    <source>
        <strain evidence="1 2">LL03</strain>
    </source>
</reference>
<proteinExistence type="predicted"/>
<evidence type="ECO:0000313" key="2">
    <source>
        <dbReference type="Proteomes" id="UP000015524"/>
    </source>
</evidence>
<name>T0HG96_9SPHN</name>
<protein>
    <submittedName>
        <fullName evidence="1">Uncharacterized protein</fullName>
    </submittedName>
</protein>
<dbReference type="EMBL" id="ATIB01000081">
    <property type="protein sequence ID" value="EQA98414.1"/>
    <property type="molecule type" value="Genomic_DNA"/>
</dbReference>
<dbReference type="AlphaFoldDB" id="T0HG96"/>
<dbReference type="Proteomes" id="UP000015524">
    <property type="component" value="Unassembled WGS sequence"/>
</dbReference>
<keyword evidence="2" id="KW-1185">Reference proteome</keyword>
<comment type="caution">
    <text evidence="1">The sequence shown here is derived from an EMBL/GenBank/DDBJ whole genome shotgun (WGS) entry which is preliminary data.</text>
</comment>